<sequence length="731" mass="78895">MKQLIQSFKTGETILENIPAPQVKRGQVLIQTTRSLVSLGTERMLVEFGKANLLDKARQQPDKVKQVFDKVKSDGLMPTVEAVFSKLEQPLPLGYCNVGKVIAVGEGVSEFKVGDRVASNGPHAEIVSVPKNLVAAIPDNISDEEAAFTVIGSIGLQGIRLLNPTLGETIVVIGLGLIGLITAELLKANGCKVVGVDLDEQKLAIAKNKGIIPINPITTDVVKFLEGETNGIGADGVIITASAKTNDIISQAAQMSRKRGRIVLVGVIGLNLSRAEFYEKELTFQVSCSYGPGRYDELYEQRGQDYPLPFVRWTEKRNFETILQAISTGSLDVKSLITERVPLDEYTKIYGNIGASKSIAAILVYPEGEAVDTKATVTLAGGSFKGSRGVIGIVGAGNFTKMTMLPALKGTGAGFKYMASAGGVTGTALAKKYGFTHSTTDYKEILQDEDVDLVMITTRHDLHAAMVQESLRAKKHVFVEKPLALNAAQLAEVLNAYNTHAVPNGLTLSVGFNRRFSPHIQKMKELIGTSPDPVNIVATMNAGFIPNKVWVHDMQTGGGRIIGEACHYLDLMVYLTGSPIKSICMNALGKNPEENTDNASILVKFENGSNGVVNYFANGHKSYSKERVELYSQGRTLVMDNFRKTEGYGFKGFSKLKTGQDKGHAAQFKKLIDSLKQGGQPLIPMNELVNVTLASFAAIESLKIGAWVDVNALEGYVQESHNSGLTEKALA</sequence>
<dbReference type="SUPFAM" id="SSF51735">
    <property type="entry name" value="NAD(P)-binding Rossmann-fold domains"/>
    <property type="match status" value="2"/>
</dbReference>
<dbReference type="Gene3D" id="3.30.360.10">
    <property type="entry name" value="Dihydrodipicolinate Reductase, domain 2"/>
    <property type="match status" value="1"/>
</dbReference>
<name>A0A6B3LVT3_9BACT</name>
<dbReference type="AlphaFoldDB" id="A0A6B3LVT3"/>
<dbReference type="InterPro" id="IPR013154">
    <property type="entry name" value="ADH-like_N"/>
</dbReference>
<dbReference type="InterPro" id="IPR055170">
    <property type="entry name" value="GFO_IDH_MocA-like_dom"/>
</dbReference>
<comment type="caution">
    <text evidence="2">The sequence shown here is derived from an EMBL/GenBank/DDBJ whole genome shotgun (WGS) entry which is preliminary data.</text>
</comment>
<evidence type="ECO:0000313" key="2">
    <source>
        <dbReference type="EMBL" id="NEM97607.1"/>
    </source>
</evidence>
<organism evidence="2 3">
    <name type="scientific">Pontibacter burrus</name>
    <dbReference type="NCBI Taxonomy" id="2704466"/>
    <lineage>
        <taxon>Bacteria</taxon>
        <taxon>Pseudomonadati</taxon>
        <taxon>Bacteroidota</taxon>
        <taxon>Cytophagia</taxon>
        <taxon>Cytophagales</taxon>
        <taxon>Hymenobacteraceae</taxon>
        <taxon>Pontibacter</taxon>
    </lineage>
</organism>
<accession>A0A6B3LVT3</accession>
<dbReference type="Pfam" id="PF01408">
    <property type="entry name" value="GFO_IDH_MocA"/>
    <property type="match status" value="1"/>
</dbReference>
<dbReference type="GO" id="GO:0000166">
    <property type="term" value="F:nucleotide binding"/>
    <property type="evidence" value="ECO:0007669"/>
    <property type="project" value="InterPro"/>
</dbReference>
<gene>
    <name evidence="2" type="ORF">GXP69_07865</name>
</gene>
<evidence type="ECO:0000259" key="1">
    <source>
        <dbReference type="SMART" id="SM00829"/>
    </source>
</evidence>
<evidence type="ECO:0000313" key="3">
    <source>
        <dbReference type="Proteomes" id="UP000474777"/>
    </source>
</evidence>
<dbReference type="InterPro" id="IPR000683">
    <property type="entry name" value="Gfo/Idh/MocA-like_OxRdtase_N"/>
</dbReference>
<proteinExistence type="predicted"/>
<dbReference type="Pfam" id="PF08240">
    <property type="entry name" value="ADH_N"/>
    <property type="match status" value="1"/>
</dbReference>
<dbReference type="EMBL" id="JAAGWD010000003">
    <property type="protein sequence ID" value="NEM97607.1"/>
    <property type="molecule type" value="Genomic_DNA"/>
</dbReference>
<dbReference type="InterPro" id="IPR013149">
    <property type="entry name" value="ADH-like_C"/>
</dbReference>
<dbReference type="InterPro" id="IPR011032">
    <property type="entry name" value="GroES-like_sf"/>
</dbReference>
<dbReference type="Gene3D" id="3.40.50.720">
    <property type="entry name" value="NAD(P)-binding Rossmann-like Domain"/>
    <property type="match status" value="2"/>
</dbReference>
<dbReference type="Pfam" id="PF22725">
    <property type="entry name" value="GFO_IDH_MocA_C3"/>
    <property type="match status" value="1"/>
</dbReference>
<dbReference type="InterPro" id="IPR036291">
    <property type="entry name" value="NAD(P)-bd_dom_sf"/>
</dbReference>
<dbReference type="Pfam" id="PF00107">
    <property type="entry name" value="ADH_zinc_N"/>
    <property type="match status" value="1"/>
</dbReference>
<protein>
    <submittedName>
        <fullName evidence="2">Gfo/Idh/MocA family oxidoreductase</fullName>
    </submittedName>
</protein>
<dbReference type="SUPFAM" id="SSF50129">
    <property type="entry name" value="GroES-like"/>
    <property type="match status" value="1"/>
</dbReference>
<reference evidence="2 3" key="1">
    <citation type="submission" date="2020-02" db="EMBL/GenBank/DDBJ databases">
        <authorList>
            <person name="Kim M.K."/>
        </authorList>
    </citation>
    <scope>NUCLEOTIDE SEQUENCE [LARGE SCALE GENOMIC DNA]</scope>
    <source>
        <strain evidence="2 3">BT327</strain>
    </source>
</reference>
<dbReference type="SUPFAM" id="SSF55347">
    <property type="entry name" value="Glyceraldehyde-3-phosphate dehydrogenase-like, C-terminal domain"/>
    <property type="match status" value="1"/>
</dbReference>
<dbReference type="PANTHER" id="PTHR43377:SF1">
    <property type="entry name" value="BILIVERDIN REDUCTASE A"/>
    <property type="match status" value="1"/>
</dbReference>
<feature type="domain" description="Enoyl reductase (ER)" evidence="1">
    <location>
        <begin position="75"/>
        <end position="264"/>
    </location>
</feature>
<keyword evidence="3" id="KW-1185">Reference proteome</keyword>
<dbReference type="InterPro" id="IPR020843">
    <property type="entry name" value="ER"/>
</dbReference>
<dbReference type="InterPro" id="IPR051450">
    <property type="entry name" value="Gfo/Idh/MocA_Oxidoreductases"/>
</dbReference>
<dbReference type="GO" id="GO:0016491">
    <property type="term" value="F:oxidoreductase activity"/>
    <property type="evidence" value="ECO:0007669"/>
    <property type="project" value="InterPro"/>
</dbReference>
<dbReference type="RefSeq" id="WP_163914157.1">
    <property type="nucleotide sequence ID" value="NZ_JAAGWD010000003.1"/>
</dbReference>
<dbReference type="CDD" id="cd08255">
    <property type="entry name" value="2-desacetyl-2-hydroxyethyl_bacteriochlorophyllide_like"/>
    <property type="match status" value="1"/>
</dbReference>
<dbReference type="Proteomes" id="UP000474777">
    <property type="component" value="Unassembled WGS sequence"/>
</dbReference>
<dbReference type="Gene3D" id="3.90.180.10">
    <property type="entry name" value="Medium-chain alcohol dehydrogenases, catalytic domain"/>
    <property type="match status" value="1"/>
</dbReference>
<dbReference type="SMART" id="SM00829">
    <property type="entry name" value="PKS_ER"/>
    <property type="match status" value="1"/>
</dbReference>
<dbReference type="PANTHER" id="PTHR43377">
    <property type="entry name" value="BILIVERDIN REDUCTASE A"/>
    <property type="match status" value="1"/>
</dbReference>